<keyword evidence="6 11" id="KW-0732">Signal</keyword>
<dbReference type="Gene3D" id="1.10.390.20">
    <property type="match status" value="1"/>
</dbReference>
<evidence type="ECO:0000256" key="3">
    <source>
        <dbReference type="ARBA" id="ARBA00022525"/>
    </source>
</evidence>
<keyword evidence="5" id="KW-0479">Metal-binding</keyword>
<evidence type="ECO:0000256" key="5">
    <source>
        <dbReference type="ARBA" id="ARBA00022723"/>
    </source>
</evidence>
<feature type="compositionally biased region" description="Low complexity" evidence="10">
    <location>
        <begin position="119"/>
        <end position="137"/>
    </location>
</feature>
<keyword evidence="7 12" id="KW-0378">Hydrolase</keyword>
<evidence type="ECO:0000256" key="6">
    <source>
        <dbReference type="ARBA" id="ARBA00022729"/>
    </source>
</evidence>
<evidence type="ECO:0000256" key="2">
    <source>
        <dbReference type="ARBA" id="ARBA00004613"/>
    </source>
</evidence>
<dbReference type="Gene3D" id="2.60.40.10">
    <property type="entry name" value="Immunoglobulins"/>
    <property type="match status" value="1"/>
</dbReference>
<dbReference type="Pfam" id="PF01752">
    <property type="entry name" value="Peptidase_M9"/>
    <property type="match status" value="1"/>
</dbReference>
<evidence type="ECO:0000256" key="10">
    <source>
        <dbReference type="SAM" id="MobiDB-lite"/>
    </source>
</evidence>
<protein>
    <submittedName>
        <fullName evidence="12">Collagenase</fullName>
        <ecNumber evidence="12">3.4.24.3</ecNumber>
    </submittedName>
</protein>
<comment type="caution">
    <text evidence="12">The sequence shown here is derived from an EMBL/GenBank/DDBJ whole genome shotgun (WGS) entry which is preliminary data.</text>
</comment>
<evidence type="ECO:0000256" key="9">
    <source>
        <dbReference type="ARBA" id="ARBA00023049"/>
    </source>
</evidence>
<gene>
    <name evidence="12" type="ORF">ORQ98_20635</name>
</gene>
<accession>A0ABT5UDC0</accession>
<feature type="region of interest" description="Disordered" evidence="10">
    <location>
        <begin position="225"/>
        <end position="286"/>
    </location>
</feature>
<keyword evidence="4" id="KW-0645">Protease</keyword>
<dbReference type="EC" id="3.4.24.3" evidence="12"/>
<dbReference type="PRINTS" id="PR00931">
    <property type="entry name" value="MICOLLPTASE"/>
</dbReference>
<dbReference type="Gene3D" id="3.40.30.160">
    <property type="entry name" value="Collagenase ColT, N-terminal domain"/>
    <property type="match status" value="1"/>
</dbReference>
<reference evidence="12 13" key="1">
    <citation type="submission" date="2022-11" db="EMBL/GenBank/DDBJ databases">
        <title>Spartinivicinus poritis sp. nov., isolated from scleractinian coral Porites lutea.</title>
        <authorList>
            <person name="Zhang G."/>
            <person name="Cai L."/>
            <person name="Wei Q."/>
        </authorList>
    </citation>
    <scope>NUCLEOTIDE SEQUENCE [LARGE SCALE GENOMIC DNA]</scope>
    <source>
        <strain evidence="12 13">A2-2</strain>
    </source>
</reference>
<evidence type="ECO:0000256" key="11">
    <source>
        <dbReference type="SAM" id="SignalP"/>
    </source>
</evidence>
<dbReference type="Pfam" id="PF17963">
    <property type="entry name" value="Big_9"/>
    <property type="match status" value="2"/>
</dbReference>
<comment type="cofactor">
    <cofactor evidence="1">
        <name>Zn(2+)</name>
        <dbReference type="ChEBI" id="CHEBI:29105"/>
    </cofactor>
</comment>
<evidence type="ECO:0000256" key="8">
    <source>
        <dbReference type="ARBA" id="ARBA00022833"/>
    </source>
</evidence>
<sequence>MAKHILPVTLALGLSHLSTAVWAANQAPITQSHSETIISSGPHKSWVWAQDPNNDSLTYQVVTPPKYGQVKLDPKTGKFIYTPTSTVAYDEFSYQVSDGQLQSNQSSVQLNFESTDQASQPKSTNQPNNPNNNSPVVQGHAEQLTEYKLHNSRVWAKDDDNDPLTYQVVKQPKHGRLTLDPKTGKYSYQPTNPSATYDDFSYQVTDGSRQSNTATIQLTLAFGNSTANPVNNTPIPNNPTTNNPTTNPPTTENPIIPTTNTPKPTKPPVATNPTTSVKGDSYRSKQDFSNNVTEVLNSDFFTPNFQHNSPNRLADVTKAVIFLAQQNDIDDPDLDKLLYFLRAFNYYTPLSKVNASLRQNLEAALFQVSQMSELVKLKKSSAAVIEGYVVALAGLMRVADMQPQMDRHLPTIEKLLTFYAQDDLASERRFGDSVFQTLNLFDDLGLQAKHHKNEALKATLLASQVPQLINSLALSQTGMWNGKDPFVMFNAIEALGNLWLRDATNWNQQLDQMASNIVRHYNSYKDQEELKSNFYMYYVDKTRYYVRTESAQQACDTTFKNLCHIYQEEEVLPKQHVCSTTLKVRAQELSNDQLATICYELSNMETTFHQKMITGKQPVAEDKNKNLELVIFNSPEDWKKYGGILFKVSTDNGGIYIEGDPTKANNQARFYAYEVFRPDWQVWNLRHEYVHYLDGRFNQYGRFGHHPLDLTTWWAEGLAEYMAHEKNNERGLTYLVRLGNKNRPDMHAIAKTTYGDETMVYRWSYMMHRYLHENHPTEYLDLRRTLRQKDSSQYKANLLEMATRYNDLFIKWRDNVLTDWQQKKGITPTAADRQPVYHRPHKTAFVHRPLDKSSSLARPPMDN</sequence>
<dbReference type="PANTHER" id="PTHR13062:SF9">
    <property type="entry name" value="MICROBIAL COLLAGENASE"/>
    <property type="match status" value="1"/>
</dbReference>
<feature type="chain" id="PRO_5047177048" evidence="11">
    <location>
        <begin position="24"/>
        <end position="863"/>
    </location>
</feature>
<evidence type="ECO:0000313" key="12">
    <source>
        <dbReference type="EMBL" id="MDE1464373.1"/>
    </source>
</evidence>
<evidence type="ECO:0000313" key="13">
    <source>
        <dbReference type="Proteomes" id="UP001528823"/>
    </source>
</evidence>
<feature type="region of interest" description="Disordered" evidence="10">
    <location>
        <begin position="104"/>
        <end position="137"/>
    </location>
</feature>
<organism evidence="12 13">
    <name type="scientific">Spartinivicinus poritis</name>
    <dbReference type="NCBI Taxonomy" id="2994640"/>
    <lineage>
        <taxon>Bacteria</taxon>
        <taxon>Pseudomonadati</taxon>
        <taxon>Pseudomonadota</taxon>
        <taxon>Gammaproteobacteria</taxon>
        <taxon>Oceanospirillales</taxon>
        <taxon>Zooshikellaceae</taxon>
        <taxon>Spartinivicinus</taxon>
    </lineage>
</organism>
<feature type="signal peptide" evidence="11">
    <location>
        <begin position="1"/>
        <end position="23"/>
    </location>
</feature>
<keyword evidence="3" id="KW-0964">Secreted</keyword>
<name>A0ABT5UDC0_9GAMM</name>
<comment type="subcellular location">
    <subcellularLocation>
        <location evidence="2">Secreted</location>
    </subcellularLocation>
</comment>
<proteinExistence type="predicted"/>
<evidence type="ECO:0000256" key="7">
    <source>
        <dbReference type="ARBA" id="ARBA00022801"/>
    </source>
</evidence>
<dbReference type="InterPro" id="IPR002169">
    <property type="entry name" value="Peptidase_M9A/M9B"/>
</dbReference>
<feature type="compositionally biased region" description="Low complexity" evidence="10">
    <location>
        <begin position="226"/>
        <end position="275"/>
    </location>
</feature>
<dbReference type="RefSeq" id="WP_274690700.1">
    <property type="nucleotide sequence ID" value="NZ_JAPMOU010000033.1"/>
</dbReference>
<keyword evidence="13" id="KW-1185">Reference proteome</keyword>
<evidence type="ECO:0000256" key="1">
    <source>
        <dbReference type="ARBA" id="ARBA00001947"/>
    </source>
</evidence>
<dbReference type="PANTHER" id="PTHR13062">
    <property type="entry name" value="COLLAGENASE"/>
    <property type="match status" value="1"/>
</dbReference>
<dbReference type="GO" id="GO:0004222">
    <property type="term" value="F:metalloendopeptidase activity"/>
    <property type="evidence" value="ECO:0007669"/>
    <property type="project" value="UniProtKB-EC"/>
</dbReference>
<keyword evidence="8" id="KW-0862">Zinc</keyword>
<dbReference type="EMBL" id="JAPMOU010000033">
    <property type="protein sequence ID" value="MDE1464373.1"/>
    <property type="molecule type" value="Genomic_DNA"/>
</dbReference>
<keyword evidence="9" id="KW-0482">Metalloprotease</keyword>
<feature type="region of interest" description="Disordered" evidence="10">
    <location>
        <begin position="173"/>
        <end position="192"/>
    </location>
</feature>
<evidence type="ECO:0000256" key="4">
    <source>
        <dbReference type="ARBA" id="ARBA00022670"/>
    </source>
</evidence>
<dbReference type="Proteomes" id="UP001528823">
    <property type="component" value="Unassembled WGS sequence"/>
</dbReference>
<dbReference type="InterPro" id="IPR013783">
    <property type="entry name" value="Ig-like_fold"/>
</dbReference>